<feature type="domain" description="Zona occludens toxin N-terminal" evidence="3">
    <location>
        <begin position="2"/>
        <end position="197"/>
    </location>
</feature>
<keyword evidence="2" id="KW-0812">Transmembrane</keyword>
<dbReference type="Gene3D" id="3.40.50.300">
    <property type="entry name" value="P-loop containing nucleotide triphosphate hydrolases"/>
    <property type="match status" value="1"/>
</dbReference>
<comment type="caution">
    <text evidence="4">The sequence shown here is derived from an EMBL/GenBank/DDBJ whole genome shotgun (WGS) entry which is preliminary data.</text>
</comment>
<proteinExistence type="predicted"/>
<protein>
    <submittedName>
        <fullName evidence="4">Zona occludens toxin</fullName>
    </submittedName>
</protein>
<dbReference type="EMBL" id="QAOI01000017">
    <property type="protein sequence ID" value="PTQ76468.1"/>
    <property type="molecule type" value="Genomic_DNA"/>
</dbReference>
<evidence type="ECO:0000259" key="3">
    <source>
        <dbReference type="Pfam" id="PF05707"/>
    </source>
</evidence>
<name>A0A2T5HYB1_9PROT</name>
<dbReference type="InterPro" id="IPR008900">
    <property type="entry name" value="Zot_N"/>
</dbReference>
<evidence type="ECO:0000313" key="5">
    <source>
        <dbReference type="Proteomes" id="UP000244128"/>
    </source>
</evidence>
<keyword evidence="2" id="KW-0472">Membrane</keyword>
<evidence type="ECO:0000313" key="4">
    <source>
        <dbReference type="EMBL" id="PTQ76468.1"/>
    </source>
</evidence>
<evidence type="ECO:0000256" key="2">
    <source>
        <dbReference type="SAM" id="Phobius"/>
    </source>
</evidence>
<dbReference type="RefSeq" id="WP_107803723.1">
    <property type="nucleotide sequence ID" value="NZ_QAOI01000017.1"/>
</dbReference>
<dbReference type="AlphaFoldDB" id="A0A2T5HYB1"/>
<dbReference type="Proteomes" id="UP000244128">
    <property type="component" value="Unassembled WGS sequence"/>
</dbReference>
<evidence type="ECO:0000256" key="1">
    <source>
        <dbReference type="SAM" id="MobiDB-lite"/>
    </source>
</evidence>
<feature type="transmembrane region" description="Helical" evidence="2">
    <location>
        <begin position="202"/>
        <end position="222"/>
    </location>
</feature>
<accession>A0A2T5HYB1</accession>
<sequence>MSITLITAVPGAGKTIYAVWHIIKKAVEEGRTIYTAAIPELKLPTIRKGYKDLRTWPEREQIEVANEYQQDLPEDEIPTRLLNFQEGSLIIIDEVQNLWPSSGSKEPPEDITYLTKHRHHGLEIVLITQAPQLVHSKVLAVVDKHLHIRKSWFGRQIFEWPEYCSTTRAVSSRMSAVRNSYKIPKQAYGLYRSASMHVTQKMTVPIFAYMIPIIIVFVGYFAHKSYNAVMDRAKPQETTIISEAKAAEPAKAPASEKPLQPAQPSQPVPASTPVRSVTYVASDQVDWSKVSACVYNKNQCVCYGHKAERLVIPDASCRTAAQYGWPGKSAS</sequence>
<gene>
    <name evidence="4" type="ORF">C8R26_11761</name>
</gene>
<organism evidence="4 5">
    <name type="scientific">Nitrosomonas oligotropha</name>
    <dbReference type="NCBI Taxonomy" id="42354"/>
    <lineage>
        <taxon>Bacteria</taxon>
        <taxon>Pseudomonadati</taxon>
        <taxon>Pseudomonadota</taxon>
        <taxon>Betaproteobacteria</taxon>
        <taxon>Nitrosomonadales</taxon>
        <taxon>Nitrosomonadaceae</taxon>
        <taxon>Nitrosomonas</taxon>
    </lineage>
</organism>
<dbReference type="SUPFAM" id="SSF52540">
    <property type="entry name" value="P-loop containing nucleoside triphosphate hydrolases"/>
    <property type="match status" value="1"/>
</dbReference>
<reference evidence="4 5" key="1">
    <citation type="submission" date="2018-04" db="EMBL/GenBank/DDBJ databases">
        <title>Active sludge and wastewater microbial communities from Klosterneuburg, Austria.</title>
        <authorList>
            <person name="Wagner M."/>
        </authorList>
    </citation>
    <scope>NUCLEOTIDE SEQUENCE [LARGE SCALE GENOMIC DNA]</scope>
    <source>
        <strain evidence="4 5">Nm49</strain>
    </source>
</reference>
<dbReference type="InterPro" id="IPR027417">
    <property type="entry name" value="P-loop_NTPase"/>
</dbReference>
<feature type="region of interest" description="Disordered" evidence="1">
    <location>
        <begin position="251"/>
        <end position="271"/>
    </location>
</feature>
<dbReference type="Pfam" id="PF05707">
    <property type="entry name" value="Zot"/>
    <property type="match status" value="1"/>
</dbReference>
<keyword evidence="2" id="KW-1133">Transmembrane helix</keyword>